<evidence type="ECO:0000256" key="1">
    <source>
        <dbReference type="ARBA" id="ARBA00022737"/>
    </source>
</evidence>
<dbReference type="PANTHER" id="PTHR24201">
    <property type="entry name" value="ANK_REP_REGION DOMAIN-CONTAINING PROTEIN"/>
    <property type="match status" value="1"/>
</dbReference>
<sequence>MTGKKGAPALPARVAGGRRAGPAHTRQLPIIDSQVVTLEDGTEVPIKIPPGMPGPQAQALIAYLKSNPAAAKAAYEQAQMVMKNPAMAQAFTQMLAPQSPGDPELQEMFDDMKANGASAFQKYWDDTEMMLKISKKLRALDPNADPAAAPAAEGDEAPAKKLIANLHDAAKHGDVEAAQRLLEEGADANGLNDRGISPLGVAVGFNRLDLVKLLLEKGGDLAFRDPKKNTLMHYAAGYGRMAIAKALIAAGAELDSPNEAGQTPAEVAKLNGEKEMAKFIEGKVKAKAKEAKDGKKGEEAKEEEKPAEASA</sequence>
<dbReference type="OrthoDB" id="71307at2759"/>
<dbReference type="InterPro" id="IPR036770">
    <property type="entry name" value="Ankyrin_rpt-contain_sf"/>
</dbReference>
<dbReference type="PROSITE" id="PS50088">
    <property type="entry name" value="ANK_REPEAT"/>
    <property type="match status" value="3"/>
</dbReference>
<protein>
    <submittedName>
        <fullName evidence="5">Uncharacterized protein</fullName>
    </submittedName>
</protein>
<evidence type="ECO:0000256" key="2">
    <source>
        <dbReference type="ARBA" id="ARBA00023043"/>
    </source>
</evidence>
<feature type="region of interest" description="Disordered" evidence="4">
    <location>
        <begin position="1"/>
        <end position="23"/>
    </location>
</feature>
<proteinExistence type="predicted"/>
<gene>
    <name evidence="5" type="ORF">HYH03_009834</name>
</gene>
<name>A0A835XVG3_9CHLO</name>
<accession>A0A835XVG3</accession>
<evidence type="ECO:0000313" key="6">
    <source>
        <dbReference type="Proteomes" id="UP000612055"/>
    </source>
</evidence>
<feature type="repeat" description="ANK" evidence="3">
    <location>
        <begin position="227"/>
        <end position="259"/>
    </location>
</feature>
<dbReference type="Gene3D" id="1.25.40.20">
    <property type="entry name" value="Ankyrin repeat-containing domain"/>
    <property type="match status" value="1"/>
</dbReference>
<dbReference type="SMART" id="SM00248">
    <property type="entry name" value="ANK"/>
    <property type="match status" value="3"/>
</dbReference>
<keyword evidence="1" id="KW-0677">Repeat</keyword>
<dbReference type="AlphaFoldDB" id="A0A835XVG3"/>
<dbReference type="EMBL" id="JAEHOE010000049">
    <property type="protein sequence ID" value="KAG2491882.1"/>
    <property type="molecule type" value="Genomic_DNA"/>
</dbReference>
<dbReference type="PROSITE" id="PS50297">
    <property type="entry name" value="ANK_REP_REGION"/>
    <property type="match status" value="3"/>
</dbReference>
<evidence type="ECO:0000313" key="5">
    <source>
        <dbReference type="EMBL" id="KAG2491882.1"/>
    </source>
</evidence>
<reference evidence="5" key="1">
    <citation type="journal article" date="2020" name="bioRxiv">
        <title>Comparative genomics of Chlamydomonas.</title>
        <authorList>
            <person name="Craig R.J."/>
            <person name="Hasan A.R."/>
            <person name="Ness R.W."/>
            <person name="Keightley P.D."/>
        </authorList>
    </citation>
    <scope>NUCLEOTIDE SEQUENCE</scope>
    <source>
        <strain evidence="5">CCAP 11/70</strain>
    </source>
</reference>
<feature type="region of interest" description="Disordered" evidence="4">
    <location>
        <begin position="284"/>
        <end position="311"/>
    </location>
</feature>
<keyword evidence="6" id="KW-1185">Reference proteome</keyword>
<comment type="caution">
    <text evidence="5">The sequence shown here is derived from an EMBL/GenBank/DDBJ whole genome shotgun (WGS) entry which is preliminary data.</text>
</comment>
<evidence type="ECO:0000256" key="4">
    <source>
        <dbReference type="SAM" id="MobiDB-lite"/>
    </source>
</evidence>
<feature type="repeat" description="ANK" evidence="3">
    <location>
        <begin position="166"/>
        <end position="193"/>
    </location>
</feature>
<feature type="repeat" description="ANK" evidence="3">
    <location>
        <begin position="194"/>
        <end position="226"/>
    </location>
</feature>
<dbReference type="Pfam" id="PF12796">
    <property type="entry name" value="Ank_2"/>
    <property type="match status" value="1"/>
</dbReference>
<dbReference type="SUPFAM" id="SSF48403">
    <property type="entry name" value="Ankyrin repeat"/>
    <property type="match status" value="1"/>
</dbReference>
<dbReference type="InterPro" id="IPR050776">
    <property type="entry name" value="Ank_Repeat/CDKN_Inhibitor"/>
</dbReference>
<dbReference type="InterPro" id="IPR002110">
    <property type="entry name" value="Ankyrin_rpt"/>
</dbReference>
<keyword evidence="2 3" id="KW-0040">ANK repeat</keyword>
<dbReference type="PANTHER" id="PTHR24201:SF15">
    <property type="entry name" value="ANKYRIN REPEAT DOMAIN-CONTAINING PROTEIN 66"/>
    <property type="match status" value="1"/>
</dbReference>
<dbReference type="Proteomes" id="UP000612055">
    <property type="component" value="Unassembled WGS sequence"/>
</dbReference>
<organism evidence="5 6">
    <name type="scientific">Edaphochlamys debaryana</name>
    <dbReference type="NCBI Taxonomy" id="47281"/>
    <lineage>
        <taxon>Eukaryota</taxon>
        <taxon>Viridiplantae</taxon>
        <taxon>Chlorophyta</taxon>
        <taxon>core chlorophytes</taxon>
        <taxon>Chlorophyceae</taxon>
        <taxon>CS clade</taxon>
        <taxon>Chlamydomonadales</taxon>
        <taxon>Chlamydomonadales incertae sedis</taxon>
        <taxon>Edaphochlamys</taxon>
    </lineage>
</organism>
<evidence type="ECO:0000256" key="3">
    <source>
        <dbReference type="PROSITE-ProRule" id="PRU00023"/>
    </source>
</evidence>